<dbReference type="PANTHER" id="PTHR13136">
    <property type="entry name" value="TESTIS DEVELOPMENT PROTEIN PRTD"/>
    <property type="match status" value="1"/>
</dbReference>
<dbReference type="AlphaFoldDB" id="A0A7Y3XB53"/>
<dbReference type="Gene3D" id="3.40.50.1820">
    <property type="entry name" value="alpha/beta hydrolase"/>
    <property type="match status" value="1"/>
</dbReference>
<protein>
    <submittedName>
        <fullName evidence="2">Alpha/beta fold hydrolase</fullName>
    </submittedName>
</protein>
<dbReference type="Pfam" id="PF20408">
    <property type="entry name" value="Abhydrolase_11"/>
    <property type="match status" value="1"/>
</dbReference>
<dbReference type="GO" id="GO:0016787">
    <property type="term" value="F:hydrolase activity"/>
    <property type="evidence" value="ECO:0007669"/>
    <property type="project" value="UniProtKB-KW"/>
</dbReference>
<organism evidence="2 3">
    <name type="scientific">Vreelandella azerica</name>
    <dbReference type="NCBI Taxonomy" id="2732867"/>
    <lineage>
        <taxon>Bacteria</taxon>
        <taxon>Pseudomonadati</taxon>
        <taxon>Pseudomonadota</taxon>
        <taxon>Gammaproteobacteria</taxon>
        <taxon>Oceanospirillales</taxon>
        <taxon>Halomonadaceae</taxon>
        <taxon>Vreelandella</taxon>
    </lineage>
</organism>
<reference evidence="2 3" key="1">
    <citation type="submission" date="2020-05" db="EMBL/GenBank/DDBJ databases">
        <authorList>
            <person name="Ruan W."/>
            <person name="Jeon C.O."/>
            <person name="Chun B.H."/>
        </authorList>
    </citation>
    <scope>NUCLEOTIDE SEQUENCE [LARGE SCALE GENOMIC DNA]</scope>
    <source>
        <strain evidence="2 3">TBZ9</strain>
    </source>
</reference>
<sequence>MRVNHTLYYAQQGYVEINFDLFVSTMQAGACGRFYVDNHIPVTLQGSAEKGCLLFAHGAGAGQESDFVRQFATSAAQDGIQLMTFDFTYMQRMNIEGRRRPPAKIEQLVTEMSAWYESLLAATDQPIWVGGKSMGGRVASLLAAQRQVPGVIIAGYPFHPPRSPDKLRLAHWGDVSAPSLIIQGERDPFGRRDEVAAYSLPANTEVEWLVTGDHDFKPLRASGWDQSALIQQATRKAANFMLTHRDVNGVC</sequence>
<evidence type="ECO:0000313" key="2">
    <source>
        <dbReference type="EMBL" id="NOG31860.1"/>
    </source>
</evidence>
<feature type="domain" description="KANL3/Tex30 alpha/beta hydrolase-like" evidence="1">
    <location>
        <begin position="50"/>
        <end position="241"/>
    </location>
</feature>
<evidence type="ECO:0000313" key="3">
    <source>
        <dbReference type="Proteomes" id="UP000588806"/>
    </source>
</evidence>
<comment type="caution">
    <text evidence="2">The sequence shown here is derived from an EMBL/GenBank/DDBJ whole genome shotgun (WGS) entry which is preliminary data.</text>
</comment>
<name>A0A7Y3XB53_9GAMM</name>
<reference evidence="2 3" key="2">
    <citation type="submission" date="2020-06" db="EMBL/GenBank/DDBJ databases">
        <title>Halomonas songnenensis sp. nov., a moderately halophilic bacterium isolated from saline and alkaline soils.</title>
        <authorList>
            <person name="Jiang J."/>
            <person name="Pan Y."/>
        </authorList>
    </citation>
    <scope>NUCLEOTIDE SEQUENCE [LARGE SCALE GENOMIC DNA]</scope>
    <source>
        <strain evidence="2 3">TBZ9</strain>
    </source>
</reference>
<keyword evidence="3" id="KW-1185">Reference proteome</keyword>
<dbReference type="SUPFAM" id="SSF53474">
    <property type="entry name" value="alpha/beta-Hydrolases"/>
    <property type="match status" value="1"/>
</dbReference>
<keyword evidence="2" id="KW-0378">Hydrolase</keyword>
<gene>
    <name evidence="2" type="ORF">HLB35_08905</name>
</gene>
<evidence type="ECO:0000259" key="1">
    <source>
        <dbReference type="Pfam" id="PF20408"/>
    </source>
</evidence>
<dbReference type="InterPro" id="IPR029058">
    <property type="entry name" value="AB_hydrolase_fold"/>
</dbReference>
<dbReference type="Proteomes" id="UP000588806">
    <property type="component" value="Unassembled WGS sequence"/>
</dbReference>
<accession>A0A7Y3XB53</accession>
<proteinExistence type="predicted"/>
<dbReference type="PANTHER" id="PTHR13136:SF11">
    <property type="entry name" value="TESTIS-EXPRESSED PROTEIN 30"/>
    <property type="match status" value="1"/>
</dbReference>
<dbReference type="EMBL" id="JABFHI010000003">
    <property type="protein sequence ID" value="NOG31860.1"/>
    <property type="molecule type" value="Genomic_DNA"/>
</dbReference>
<dbReference type="InterPro" id="IPR046879">
    <property type="entry name" value="KANL3/Tex30_Abhydrolase"/>
</dbReference>
<dbReference type="InterPro" id="IPR026555">
    <property type="entry name" value="NSL3/Tex30"/>
</dbReference>